<keyword evidence="4" id="KW-0547">Nucleotide-binding</keyword>
<evidence type="ECO:0000256" key="7">
    <source>
        <dbReference type="SAM" id="Coils"/>
    </source>
</evidence>
<dbReference type="GO" id="GO:0000981">
    <property type="term" value="F:DNA-binding transcription factor activity, RNA polymerase II-specific"/>
    <property type="evidence" value="ECO:0007669"/>
    <property type="project" value="TreeGrafter"/>
</dbReference>
<dbReference type="InterPro" id="IPR001356">
    <property type="entry name" value="HD"/>
</dbReference>
<comment type="similarity">
    <text evidence="2">Belongs to the TRAFAC class TrmE-Era-EngA-EngB-Septin-like GTPase superfamily. AIG1/Toc34/Toc159-like paraseptin GTPase family. IAN subfamily.</text>
</comment>
<evidence type="ECO:0000256" key="5">
    <source>
        <dbReference type="PROSITE-ProRule" id="PRU00108"/>
    </source>
</evidence>
<evidence type="ECO:0000256" key="2">
    <source>
        <dbReference type="ARBA" id="ARBA00008535"/>
    </source>
</evidence>
<dbReference type="Gene3D" id="3.40.50.300">
    <property type="entry name" value="P-loop containing nucleotide triphosphate hydrolases"/>
    <property type="match status" value="1"/>
</dbReference>
<sequence length="670" mass="77829">MLNQYEHCQTYTTYPSHQNSFHHHDTLTNPIFSQTSPTNYNLLDENYIYTSIPQSLSENSYEIYTPQAESICHPIESFDQCYYDFNNSQSHSNFSLNNTQSQIIEHLSIDEKPLVNELKYKWMEIKRAPPKISDHHVHICLFEGKSTDYIYRTSRDWSLNNTTGRMNYSNKQLTELEKEFYFSRYLTRVRRVEIAATLQLSENQVKMPSVSQTNIFKEANLLFGVSGSGKSSTINYLCGETKCEAGDAESSVTQNCKLVRVECKNSSFCGKYFLDMQGYNDTRPEHNQAKIFETMKLYFLESDITTIKSIIFVTSIMDSRTNFYRRFAEFLGHLFQQDQVESNAIVILTKGDLFKKVEEKEKKIENIRNSLKELQAKHGWPIIQVIEWSNEKEESLPDQEQKLYNAIKQLDGFNLKTVLQEVENEIDLEVQKFYDSPDNIITVKHDAKQELQDFKIYRQVEDHIAINCDRIEDITVPAQTEVRTLTAEKLVHFSRHIAGPDMEGFGNTLFKAIAPVGGILGTNYLISALTGRDYVTQTKDLQFDHKVTNITFDKTSADIRLLDRLNYTIDPQDQRQVKVSAEFSWGGSPVMSWDFDLKVTATLEQTVVTRPEYTNKIVIPKQRIEKIIKNVTDTEQKLIIVKEAYEEKIYKRTKEEIKKSLIQERINKLS</sequence>
<evidence type="ECO:0000313" key="9">
    <source>
        <dbReference type="EMBL" id="CAF3652173.1"/>
    </source>
</evidence>
<dbReference type="SMART" id="SM00389">
    <property type="entry name" value="HOX"/>
    <property type="match status" value="1"/>
</dbReference>
<gene>
    <name evidence="9" type="ORF">OXD698_LOCUS9086</name>
</gene>
<dbReference type="CDD" id="cd00882">
    <property type="entry name" value="Ras_like_GTPase"/>
    <property type="match status" value="1"/>
</dbReference>
<dbReference type="GO" id="GO:0005525">
    <property type="term" value="F:GTP binding"/>
    <property type="evidence" value="ECO:0007669"/>
    <property type="project" value="InterPro"/>
</dbReference>
<keyword evidence="7" id="KW-0175">Coiled coil</keyword>
<dbReference type="Pfam" id="PF04548">
    <property type="entry name" value="AIG1"/>
    <property type="match status" value="1"/>
</dbReference>
<dbReference type="InterPro" id="IPR006703">
    <property type="entry name" value="G_AIG1"/>
</dbReference>
<evidence type="ECO:0000256" key="4">
    <source>
        <dbReference type="ARBA" id="ARBA00022741"/>
    </source>
</evidence>
<organism evidence="9 10">
    <name type="scientific">Adineta steineri</name>
    <dbReference type="NCBI Taxonomy" id="433720"/>
    <lineage>
        <taxon>Eukaryota</taxon>
        <taxon>Metazoa</taxon>
        <taxon>Spiralia</taxon>
        <taxon>Gnathifera</taxon>
        <taxon>Rotifera</taxon>
        <taxon>Eurotatoria</taxon>
        <taxon>Bdelloidea</taxon>
        <taxon>Adinetida</taxon>
        <taxon>Adinetidae</taxon>
        <taxon>Adineta</taxon>
    </lineage>
</organism>
<evidence type="ECO:0000256" key="1">
    <source>
        <dbReference type="ARBA" id="ARBA00004123"/>
    </source>
</evidence>
<dbReference type="Proteomes" id="UP000663844">
    <property type="component" value="Unassembled WGS sequence"/>
</dbReference>
<accession>A0A818RKA2</accession>
<proteinExistence type="inferred from homology"/>
<keyword evidence="5 6" id="KW-0539">Nucleus</keyword>
<evidence type="ECO:0000313" key="10">
    <source>
        <dbReference type="Proteomes" id="UP000663844"/>
    </source>
</evidence>
<dbReference type="InterPro" id="IPR046327">
    <property type="entry name" value="HXA1/B1/D1"/>
</dbReference>
<keyword evidence="5 6" id="KW-0238">DNA-binding</keyword>
<dbReference type="Pfam" id="PF00046">
    <property type="entry name" value="Homeodomain"/>
    <property type="match status" value="1"/>
</dbReference>
<dbReference type="EMBL" id="CAJOAZ010000453">
    <property type="protein sequence ID" value="CAF3652173.1"/>
    <property type="molecule type" value="Genomic_DNA"/>
</dbReference>
<dbReference type="GO" id="GO:0000978">
    <property type="term" value="F:RNA polymerase II cis-regulatory region sequence-specific DNA binding"/>
    <property type="evidence" value="ECO:0007669"/>
    <property type="project" value="TreeGrafter"/>
</dbReference>
<keyword evidence="3" id="KW-0217">Developmental protein</keyword>
<keyword evidence="5 6" id="KW-0371">Homeobox</keyword>
<dbReference type="InterPro" id="IPR027417">
    <property type="entry name" value="P-loop_NTPase"/>
</dbReference>
<comment type="caution">
    <text evidence="9">The sequence shown here is derived from an EMBL/GenBank/DDBJ whole genome shotgun (WGS) entry which is preliminary data.</text>
</comment>
<dbReference type="PANTHER" id="PTHR45946:SF4">
    <property type="entry name" value="HOMEOBOX PROTEIN ROUGH-RELATED"/>
    <property type="match status" value="1"/>
</dbReference>
<feature type="DNA-binding region" description="Homeobox" evidence="5">
    <location>
        <begin position="161"/>
        <end position="208"/>
    </location>
</feature>
<evidence type="ECO:0000256" key="3">
    <source>
        <dbReference type="ARBA" id="ARBA00022473"/>
    </source>
</evidence>
<name>A0A818RKA2_9BILA</name>
<evidence type="ECO:0000256" key="6">
    <source>
        <dbReference type="RuleBase" id="RU000682"/>
    </source>
</evidence>
<protein>
    <recommendedName>
        <fullName evidence="8">Homeobox domain-containing protein</fullName>
    </recommendedName>
</protein>
<dbReference type="Gene3D" id="1.10.10.60">
    <property type="entry name" value="Homeodomain-like"/>
    <property type="match status" value="1"/>
</dbReference>
<feature type="coiled-coil region" evidence="7">
    <location>
        <begin position="350"/>
        <end position="377"/>
    </location>
</feature>
<evidence type="ECO:0000259" key="8">
    <source>
        <dbReference type="PROSITE" id="PS50071"/>
    </source>
</evidence>
<dbReference type="InterPro" id="IPR009057">
    <property type="entry name" value="Homeodomain-like_sf"/>
</dbReference>
<dbReference type="SUPFAM" id="SSF46689">
    <property type="entry name" value="Homeodomain-like"/>
    <property type="match status" value="1"/>
</dbReference>
<dbReference type="CDD" id="cd00086">
    <property type="entry name" value="homeodomain"/>
    <property type="match status" value="1"/>
</dbReference>
<dbReference type="PANTHER" id="PTHR45946">
    <property type="entry name" value="HOMEOBOX PROTEIN ROUGH-RELATED"/>
    <property type="match status" value="1"/>
</dbReference>
<dbReference type="SUPFAM" id="SSF52540">
    <property type="entry name" value="P-loop containing nucleoside triphosphate hydrolases"/>
    <property type="match status" value="1"/>
</dbReference>
<dbReference type="PROSITE" id="PS50071">
    <property type="entry name" value="HOMEOBOX_2"/>
    <property type="match status" value="1"/>
</dbReference>
<dbReference type="AlphaFoldDB" id="A0A818RKA2"/>
<dbReference type="GO" id="GO:0005634">
    <property type="term" value="C:nucleus"/>
    <property type="evidence" value="ECO:0007669"/>
    <property type="project" value="UniProtKB-SubCell"/>
</dbReference>
<feature type="domain" description="Homeobox" evidence="8">
    <location>
        <begin position="159"/>
        <end position="207"/>
    </location>
</feature>
<comment type="subcellular location">
    <subcellularLocation>
        <location evidence="1 5 6">Nucleus</location>
    </subcellularLocation>
</comment>
<reference evidence="9" key="1">
    <citation type="submission" date="2021-02" db="EMBL/GenBank/DDBJ databases">
        <authorList>
            <person name="Nowell W R."/>
        </authorList>
    </citation>
    <scope>NUCLEOTIDE SEQUENCE</scope>
</reference>